<dbReference type="SUPFAM" id="SSF46565">
    <property type="entry name" value="Chaperone J-domain"/>
    <property type="match status" value="1"/>
</dbReference>
<dbReference type="InterPro" id="IPR051938">
    <property type="entry name" value="Apopto_cytoskel_mod"/>
</dbReference>
<dbReference type="PROSITE" id="PS50076">
    <property type="entry name" value="DNAJ_2"/>
    <property type="match status" value="1"/>
</dbReference>
<feature type="region of interest" description="Disordered" evidence="2">
    <location>
        <begin position="307"/>
        <end position="387"/>
    </location>
</feature>
<evidence type="ECO:0000259" key="3">
    <source>
        <dbReference type="PROSITE" id="PS50076"/>
    </source>
</evidence>
<gene>
    <name evidence="4" type="ORF">LSTR_LSTR012347</name>
</gene>
<feature type="compositionally biased region" description="Gly residues" evidence="2">
    <location>
        <begin position="378"/>
        <end position="387"/>
    </location>
</feature>
<feature type="compositionally biased region" description="Acidic residues" evidence="2">
    <location>
        <begin position="348"/>
        <end position="377"/>
    </location>
</feature>
<dbReference type="PRINTS" id="PR00625">
    <property type="entry name" value="JDOMAIN"/>
</dbReference>
<evidence type="ECO:0000256" key="1">
    <source>
        <dbReference type="ARBA" id="ARBA00023186"/>
    </source>
</evidence>
<dbReference type="PANTHER" id="PTHR44145:SF3">
    <property type="entry name" value="DNAJ HOMOLOG SUBFAMILY A MEMBER 3, MITOCHONDRIAL"/>
    <property type="match status" value="1"/>
</dbReference>
<dbReference type="AlphaFoldDB" id="A0A482WDW8"/>
<dbReference type="SMART" id="SM00271">
    <property type="entry name" value="DnaJ"/>
    <property type="match status" value="1"/>
</dbReference>
<dbReference type="OrthoDB" id="66964at2759"/>
<dbReference type="PANTHER" id="PTHR44145">
    <property type="entry name" value="DNAJ HOMOLOG SUBFAMILY A MEMBER 3, MITOCHONDRIAL"/>
    <property type="match status" value="1"/>
</dbReference>
<dbReference type="STRING" id="195883.A0A482WDW8"/>
<dbReference type="EMBL" id="QKKF02038133">
    <property type="protein sequence ID" value="RZF31843.1"/>
    <property type="molecule type" value="Genomic_DNA"/>
</dbReference>
<protein>
    <recommendedName>
        <fullName evidence="3">J domain-containing protein</fullName>
    </recommendedName>
</protein>
<evidence type="ECO:0000313" key="4">
    <source>
        <dbReference type="EMBL" id="RZF31843.1"/>
    </source>
</evidence>
<dbReference type="CDD" id="cd06257">
    <property type="entry name" value="DnaJ"/>
    <property type="match status" value="1"/>
</dbReference>
<feature type="compositionally biased region" description="Basic residues" evidence="2">
    <location>
        <begin position="258"/>
        <end position="267"/>
    </location>
</feature>
<feature type="compositionally biased region" description="Low complexity" evidence="2">
    <location>
        <begin position="268"/>
        <end position="278"/>
    </location>
</feature>
<sequence length="387" mass="43896">MLRKFTTSTSSTLSATKYLTLPHYLKTLNLHLYRSQKKPNTVRDSFMLKLNRISLLHTECHEKLFENKSISSFHKPKQGLTAPKHVDHKINVNSTPFTHQNKRCFGVICNLGVMRDNGLTIFRQTQRGYATKFEHLNEMRIYKVISNSTRLLHRNNLVSTAIYHHQNCMLFNNSITDQTKRYFQTSLSLQNTKDYYKILGVSKNSSQAQIRKAYFAKARKYHPDRNKNDPEAKKKFLEISEAYVVLGDRKSRSLYNRNLRRAPRRSRGAPSSRAPPSAVQAPNSGPSLMTTAATAIVASELYNKFKNMGQNPTERGDSAEEQQTLDAESAQKLYEDVERDEGAGMSLTDEEEGIDALDNDDDFVGGDDFGGEDDFGGDDFGGSGEER</sequence>
<accession>A0A482WDW8</accession>
<keyword evidence="5" id="KW-1185">Reference proteome</keyword>
<name>A0A482WDW8_LAOST</name>
<dbReference type="InParanoid" id="A0A482WDW8"/>
<dbReference type="Pfam" id="PF00226">
    <property type="entry name" value="DnaJ"/>
    <property type="match status" value="1"/>
</dbReference>
<organism evidence="4 5">
    <name type="scientific">Laodelphax striatellus</name>
    <name type="common">Small brown planthopper</name>
    <name type="synonym">Delphax striatella</name>
    <dbReference type="NCBI Taxonomy" id="195883"/>
    <lineage>
        <taxon>Eukaryota</taxon>
        <taxon>Metazoa</taxon>
        <taxon>Ecdysozoa</taxon>
        <taxon>Arthropoda</taxon>
        <taxon>Hexapoda</taxon>
        <taxon>Insecta</taxon>
        <taxon>Pterygota</taxon>
        <taxon>Neoptera</taxon>
        <taxon>Paraneoptera</taxon>
        <taxon>Hemiptera</taxon>
        <taxon>Auchenorrhyncha</taxon>
        <taxon>Fulgoroidea</taxon>
        <taxon>Delphacidae</taxon>
        <taxon>Criomorphinae</taxon>
        <taxon>Laodelphax</taxon>
    </lineage>
</organism>
<keyword evidence="1" id="KW-0143">Chaperone</keyword>
<proteinExistence type="predicted"/>
<dbReference type="Proteomes" id="UP000291343">
    <property type="component" value="Unassembled WGS sequence"/>
</dbReference>
<feature type="compositionally biased region" description="Basic and acidic residues" evidence="2">
    <location>
        <begin position="333"/>
        <end position="342"/>
    </location>
</feature>
<evidence type="ECO:0000313" key="5">
    <source>
        <dbReference type="Proteomes" id="UP000291343"/>
    </source>
</evidence>
<dbReference type="SMR" id="A0A482WDW8"/>
<feature type="domain" description="J" evidence="3">
    <location>
        <begin position="194"/>
        <end position="259"/>
    </location>
</feature>
<evidence type="ECO:0000256" key="2">
    <source>
        <dbReference type="SAM" id="MobiDB-lite"/>
    </source>
</evidence>
<dbReference type="Gene3D" id="1.10.287.110">
    <property type="entry name" value="DnaJ domain"/>
    <property type="match status" value="1"/>
</dbReference>
<comment type="caution">
    <text evidence="4">The sequence shown here is derived from an EMBL/GenBank/DDBJ whole genome shotgun (WGS) entry which is preliminary data.</text>
</comment>
<dbReference type="InterPro" id="IPR036869">
    <property type="entry name" value="J_dom_sf"/>
</dbReference>
<reference evidence="4 5" key="1">
    <citation type="journal article" date="2017" name="Gigascience">
        <title>Genome sequence of the small brown planthopper, Laodelphax striatellus.</title>
        <authorList>
            <person name="Zhu J."/>
            <person name="Jiang F."/>
            <person name="Wang X."/>
            <person name="Yang P."/>
            <person name="Bao Y."/>
            <person name="Zhao W."/>
            <person name="Wang W."/>
            <person name="Lu H."/>
            <person name="Wang Q."/>
            <person name="Cui N."/>
            <person name="Li J."/>
            <person name="Chen X."/>
            <person name="Luo L."/>
            <person name="Yu J."/>
            <person name="Kang L."/>
            <person name="Cui F."/>
        </authorList>
    </citation>
    <scope>NUCLEOTIDE SEQUENCE [LARGE SCALE GENOMIC DNA]</scope>
    <source>
        <strain evidence="4">Lst14</strain>
    </source>
</reference>
<feature type="region of interest" description="Disordered" evidence="2">
    <location>
        <begin position="255"/>
        <end position="287"/>
    </location>
</feature>
<dbReference type="InterPro" id="IPR001623">
    <property type="entry name" value="DnaJ_domain"/>
</dbReference>